<feature type="compositionally biased region" description="Acidic residues" evidence="4">
    <location>
        <begin position="141"/>
        <end position="161"/>
    </location>
</feature>
<reference evidence="6" key="1">
    <citation type="submission" date="2023-10" db="EMBL/GenBank/DDBJ databases">
        <title>Genome assembly of Pristionchus species.</title>
        <authorList>
            <person name="Yoshida K."/>
            <person name="Sommer R.J."/>
        </authorList>
    </citation>
    <scope>NUCLEOTIDE SEQUENCE</scope>
    <source>
        <strain evidence="6">RS5133</strain>
    </source>
</reference>
<dbReference type="GO" id="GO:0005634">
    <property type="term" value="C:nucleus"/>
    <property type="evidence" value="ECO:0007669"/>
    <property type="project" value="TreeGrafter"/>
</dbReference>
<evidence type="ECO:0000256" key="2">
    <source>
        <dbReference type="ARBA" id="ARBA00022840"/>
    </source>
</evidence>
<feature type="coiled-coil region" evidence="3">
    <location>
        <begin position="326"/>
        <end position="354"/>
    </location>
</feature>
<dbReference type="PANTHER" id="PTHR48103">
    <property type="entry name" value="MIDASIN-RELATED"/>
    <property type="match status" value="1"/>
</dbReference>
<keyword evidence="3" id="KW-0175">Coiled coil</keyword>
<gene>
    <name evidence="6" type="ORF">PFISCL1PPCAC_21502</name>
</gene>
<feature type="non-terminal residue" evidence="6">
    <location>
        <position position="1"/>
    </location>
</feature>
<dbReference type="Pfam" id="PF13519">
    <property type="entry name" value="VWA_2"/>
    <property type="match status" value="1"/>
</dbReference>
<dbReference type="InterPro" id="IPR002035">
    <property type="entry name" value="VWF_A"/>
</dbReference>
<dbReference type="AlphaFoldDB" id="A0AAV5WHZ9"/>
<evidence type="ECO:0000313" key="7">
    <source>
        <dbReference type="Proteomes" id="UP001432322"/>
    </source>
</evidence>
<feature type="compositionally biased region" description="Acidic residues" evidence="4">
    <location>
        <begin position="54"/>
        <end position="106"/>
    </location>
</feature>
<feature type="compositionally biased region" description="Basic and acidic residues" evidence="4">
    <location>
        <begin position="261"/>
        <end position="281"/>
    </location>
</feature>
<evidence type="ECO:0000256" key="4">
    <source>
        <dbReference type="SAM" id="MobiDB-lite"/>
    </source>
</evidence>
<protein>
    <recommendedName>
        <fullName evidence="5">VWFA domain-containing protein</fullName>
    </recommendedName>
</protein>
<feature type="domain" description="VWFA" evidence="5">
    <location>
        <begin position="426"/>
        <end position="614"/>
    </location>
</feature>
<dbReference type="GO" id="GO:0000027">
    <property type="term" value="P:ribosomal large subunit assembly"/>
    <property type="evidence" value="ECO:0007669"/>
    <property type="project" value="TreeGrafter"/>
</dbReference>
<feature type="compositionally biased region" description="Acidic residues" evidence="4">
    <location>
        <begin position="217"/>
        <end position="237"/>
    </location>
</feature>
<evidence type="ECO:0000313" key="6">
    <source>
        <dbReference type="EMBL" id="GMT30205.1"/>
    </source>
</evidence>
<evidence type="ECO:0000256" key="1">
    <source>
        <dbReference type="ARBA" id="ARBA00022741"/>
    </source>
</evidence>
<organism evidence="6 7">
    <name type="scientific">Pristionchus fissidentatus</name>
    <dbReference type="NCBI Taxonomy" id="1538716"/>
    <lineage>
        <taxon>Eukaryota</taxon>
        <taxon>Metazoa</taxon>
        <taxon>Ecdysozoa</taxon>
        <taxon>Nematoda</taxon>
        <taxon>Chromadorea</taxon>
        <taxon>Rhabditida</taxon>
        <taxon>Rhabditina</taxon>
        <taxon>Diplogasteromorpha</taxon>
        <taxon>Diplogasteroidea</taxon>
        <taxon>Neodiplogasteridae</taxon>
        <taxon>Pristionchus</taxon>
    </lineage>
</organism>
<evidence type="ECO:0000259" key="5">
    <source>
        <dbReference type="PROSITE" id="PS50234"/>
    </source>
</evidence>
<dbReference type="EMBL" id="BTSY01000005">
    <property type="protein sequence ID" value="GMT30205.1"/>
    <property type="molecule type" value="Genomic_DNA"/>
</dbReference>
<dbReference type="Gene3D" id="3.40.50.410">
    <property type="entry name" value="von Willebrand factor, type A domain"/>
    <property type="match status" value="1"/>
</dbReference>
<feature type="compositionally biased region" description="Basic and acidic residues" evidence="4">
    <location>
        <begin position="162"/>
        <end position="216"/>
    </location>
</feature>
<dbReference type="GO" id="GO:0030687">
    <property type="term" value="C:preribosome, large subunit precursor"/>
    <property type="evidence" value="ECO:0007669"/>
    <property type="project" value="TreeGrafter"/>
</dbReference>
<keyword evidence="1" id="KW-0547">Nucleotide-binding</keyword>
<accession>A0AAV5WHZ9</accession>
<feature type="compositionally biased region" description="Acidic residues" evidence="4">
    <location>
        <begin position="290"/>
        <end position="299"/>
    </location>
</feature>
<dbReference type="PANTHER" id="PTHR48103:SF2">
    <property type="entry name" value="MIDASIN"/>
    <property type="match status" value="1"/>
</dbReference>
<dbReference type="PROSITE" id="PS50234">
    <property type="entry name" value="VWFA"/>
    <property type="match status" value="1"/>
</dbReference>
<comment type="caution">
    <text evidence="6">The sequence shown here is derived from an EMBL/GenBank/DDBJ whole genome shotgun (WGS) entry which is preliminary data.</text>
</comment>
<proteinExistence type="predicted"/>
<feature type="compositionally biased region" description="Basic and acidic residues" evidence="4">
    <location>
        <begin position="119"/>
        <end position="131"/>
    </location>
</feature>
<feature type="compositionally biased region" description="Basic and acidic residues" evidence="4">
    <location>
        <begin position="27"/>
        <end position="53"/>
    </location>
</feature>
<name>A0AAV5WHZ9_9BILA</name>
<feature type="compositionally biased region" description="Acidic residues" evidence="4">
    <location>
        <begin position="1"/>
        <end position="11"/>
    </location>
</feature>
<dbReference type="GO" id="GO:0000055">
    <property type="term" value="P:ribosomal large subunit export from nucleus"/>
    <property type="evidence" value="ECO:0007669"/>
    <property type="project" value="TreeGrafter"/>
</dbReference>
<sequence>EEEKKEEEEGKDEDREGEEKDDEDMENMDKNERENKEELEGKEDGEKEEKGGEEMEEDMELGEDAVDKEEEEGDDEGEEDEDGKEKEDDGETKEDGEEEKNEEEEQVNAQMSEEIQNGEEEKKEEEKEATKMDSGYGGEKNEEENEEGGGAEREEVEDEEKKDERGEDGRDDKEKKKEGKMKSDKGEEEKKKEEERNEEGGEEKEKEEAERKREIVVEEDEEMEEESEMVEGNEEEHGDERKESNQRQENDRMMSGAGTMEEAKESAKRREDKKMDRKNEKVQVSAGMAGEEETEEEGQETMINFNPMDLMELTEKISRDMVMGTKEGGEELVEVKEEEKKEMTEQQMDKYRHEWEKMAPVVSLLAAELSENLRLILEPRVATRMEGDYRSGKRLNMKRIIPYIASQYRKNRIWMKRTKKAERNYEVLIAVDDSASMAENGMESLTCQGVCIVEEALRRVNAGQLSVMTFGEGINQVIPFAHAASTQTTGESLLSALSFDQSSTDMCGMLRKASALLEEVATAKSEQMLIIISDGRGALANGVEKIRHELSRLSRVAVLFVILDCGKKSIKEMRVASFVDDQVQLIPYLSLFPFPLYVLAQSVNHIPSLLSEALRQWIEYGGSQ</sequence>
<feature type="compositionally biased region" description="Basic and acidic residues" evidence="4">
    <location>
        <begin position="238"/>
        <end position="252"/>
    </location>
</feature>
<evidence type="ECO:0000256" key="3">
    <source>
        <dbReference type="SAM" id="Coils"/>
    </source>
</evidence>
<feature type="region of interest" description="Disordered" evidence="4">
    <location>
        <begin position="1"/>
        <end position="299"/>
    </location>
</feature>
<dbReference type="GO" id="GO:0005524">
    <property type="term" value="F:ATP binding"/>
    <property type="evidence" value="ECO:0007669"/>
    <property type="project" value="UniProtKB-KW"/>
</dbReference>
<dbReference type="Proteomes" id="UP001432322">
    <property type="component" value="Unassembled WGS sequence"/>
</dbReference>
<keyword evidence="7" id="KW-1185">Reference proteome</keyword>
<dbReference type="SUPFAM" id="SSF53300">
    <property type="entry name" value="vWA-like"/>
    <property type="match status" value="1"/>
</dbReference>
<dbReference type="InterPro" id="IPR036465">
    <property type="entry name" value="vWFA_dom_sf"/>
</dbReference>
<keyword evidence="2" id="KW-0067">ATP-binding</keyword>